<dbReference type="InterPro" id="IPR030489">
    <property type="entry name" value="TR_Rrf2-type_CS"/>
</dbReference>
<evidence type="ECO:0000313" key="1">
    <source>
        <dbReference type="EMBL" id="CUM83782.1"/>
    </source>
</evidence>
<dbReference type="GO" id="GO:0005829">
    <property type="term" value="C:cytosol"/>
    <property type="evidence" value="ECO:0007669"/>
    <property type="project" value="TreeGrafter"/>
</dbReference>
<sequence length="152" mass="16658">MTSEFAIAVHALVFLDRSNATIASEELADNVCTNPVCIRRVMGKLKKAGLIETREGMGGGYRIAKVNSDITLRQISDALENTLVKASWRSGNPDKKCLVASGMSVVMDELVTGMNRSCNDYLERITIQKVEERLTALKEEKDNETGGCLSCQ</sequence>
<name>A0A173S0F2_9FIRM</name>
<dbReference type="InterPro" id="IPR036388">
    <property type="entry name" value="WH-like_DNA-bd_sf"/>
</dbReference>
<dbReference type="Gene3D" id="1.10.10.10">
    <property type="entry name" value="Winged helix-like DNA-binding domain superfamily/Winged helix DNA-binding domain"/>
    <property type="match status" value="1"/>
</dbReference>
<proteinExistence type="predicted"/>
<reference evidence="1 2" key="1">
    <citation type="submission" date="2015-09" db="EMBL/GenBank/DDBJ databases">
        <authorList>
            <consortium name="Pathogen Informatics"/>
        </authorList>
    </citation>
    <scope>NUCLEOTIDE SEQUENCE [LARGE SCALE GENOMIC DNA]</scope>
    <source>
        <strain evidence="1 2">2789STDY5834962</strain>
    </source>
</reference>
<dbReference type="EMBL" id="CYXR01000006">
    <property type="protein sequence ID" value="CUM83782.1"/>
    <property type="molecule type" value="Genomic_DNA"/>
</dbReference>
<dbReference type="RefSeq" id="WP_008373107.1">
    <property type="nucleotide sequence ID" value="NZ_CP070062.1"/>
</dbReference>
<accession>A0A173S0F2</accession>
<dbReference type="GeneID" id="92825906"/>
<evidence type="ECO:0000313" key="2">
    <source>
        <dbReference type="Proteomes" id="UP000095727"/>
    </source>
</evidence>
<gene>
    <name evidence="1" type="primary">ywnA_1</name>
    <name evidence="1" type="ORF">ERS852574_01016</name>
</gene>
<dbReference type="Pfam" id="PF02082">
    <property type="entry name" value="Rrf2"/>
    <property type="match status" value="1"/>
</dbReference>
<dbReference type="PROSITE" id="PS01332">
    <property type="entry name" value="HTH_RRF2_1"/>
    <property type="match status" value="1"/>
</dbReference>
<dbReference type="PANTHER" id="PTHR33221">
    <property type="entry name" value="WINGED HELIX-TURN-HELIX TRANSCRIPTIONAL REGULATOR, RRF2 FAMILY"/>
    <property type="match status" value="1"/>
</dbReference>
<organism evidence="1 2">
    <name type="scientific">Coprococcus comes</name>
    <dbReference type="NCBI Taxonomy" id="410072"/>
    <lineage>
        <taxon>Bacteria</taxon>
        <taxon>Bacillati</taxon>
        <taxon>Bacillota</taxon>
        <taxon>Clostridia</taxon>
        <taxon>Lachnospirales</taxon>
        <taxon>Lachnospiraceae</taxon>
        <taxon>Coprococcus</taxon>
    </lineage>
</organism>
<dbReference type="GO" id="GO:0003700">
    <property type="term" value="F:DNA-binding transcription factor activity"/>
    <property type="evidence" value="ECO:0007669"/>
    <property type="project" value="TreeGrafter"/>
</dbReference>
<dbReference type="InterPro" id="IPR000944">
    <property type="entry name" value="Tscrpt_reg_Rrf2"/>
</dbReference>
<dbReference type="PANTHER" id="PTHR33221:SF15">
    <property type="entry name" value="HTH-TYPE TRANSCRIPTIONAL REGULATOR YWGB-RELATED"/>
    <property type="match status" value="1"/>
</dbReference>
<dbReference type="SUPFAM" id="SSF46785">
    <property type="entry name" value="Winged helix' DNA-binding domain"/>
    <property type="match status" value="1"/>
</dbReference>
<dbReference type="Proteomes" id="UP000095727">
    <property type="component" value="Unassembled WGS sequence"/>
</dbReference>
<dbReference type="InterPro" id="IPR036390">
    <property type="entry name" value="WH_DNA-bd_sf"/>
</dbReference>
<protein>
    <submittedName>
        <fullName evidence="1">Putative HTH-type transcriptional regulator ywnA</fullName>
    </submittedName>
</protein>
<dbReference type="PROSITE" id="PS51197">
    <property type="entry name" value="HTH_RRF2_2"/>
    <property type="match status" value="1"/>
</dbReference>
<dbReference type="AlphaFoldDB" id="A0A173S0F2"/>